<dbReference type="AlphaFoldDB" id="A0A1I1NTN1"/>
<protein>
    <submittedName>
        <fullName evidence="2">Uncharacterized protein</fullName>
    </submittedName>
</protein>
<evidence type="ECO:0000256" key="1">
    <source>
        <dbReference type="SAM" id="SignalP"/>
    </source>
</evidence>
<feature type="signal peptide" evidence="1">
    <location>
        <begin position="1"/>
        <end position="26"/>
    </location>
</feature>
<proteinExistence type="predicted"/>
<accession>A0A1I1NTN1</accession>
<dbReference type="OrthoDB" id="7875261at2"/>
<feature type="chain" id="PRO_5014117480" evidence="1">
    <location>
        <begin position="27"/>
        <end position="133"/>
    </location>
</feature>
<reference evidence="2 3" key="1">
    <citation type="submission" date="2016-10" db="EMBL/GenBank/DDBJ databases">
        <authorList>
            <person name="de Groot N.N."/>
        </authorList>
    </citation>
    <scope>NUCLEOTIDE SEQUENCE [LARGE SCALE GENOMIC DNA]</scope>
    <source>
        <strain evidence="2 3">DSM 29619</strain>
    </source>
</reference>
<dbReference type="Proteomes" id="UP000231644">
    <property type="component" value="Unassembled WGS sequence"/>
</dbReference>
<name>A0A1I1NTN1_9RHOB</name>
<gene>
    <name evidence="2" type="ORF">SAMN05421762_3018</name>
</gene>
<evidence type="ECO:0000313" key="3">
    <source>
        <dbReference type="Proteomes" id="UP000231644"/>
    </source>
</evidence>
<dbReference type="RefSeq" id="WP_093446282.1">
    <property type="nucleotide sequence ID" value="NZ_CP051251.1"/>
</dbReference>
<keyword evidence="1" id="KW-0732">Signal</keyword>
<dbReference type="EMBL" id="FOLX01000001">
    <property type="protein sequence ID" value="SFC98093.1"/>
    <property type="molecule type" value="Genomic_DNA"/>
</dbReference>
<sequence length="133" mass="14400">MRCPTRFPTLSALALLLALPAAPALAQANTDYDACRGAGHDFGTCMTYMMDRNAMGCTAARKQIRRQKSAAAKEGWHLAFAGRKDSTITGIRGCGYAWNSDPAKAQQAAMQNCRKWEKTYGTGDGDKVCSLMN</sequence>
<keyword evidence="3" id="KW-1185">Reference proteome</keyword>
<evidence type="ECO:0000313" key="2">
    <source>
        <dbReference type="EMBL" id="SFC98093.1"/>
    </source>
</evidence>
<organism evidence="2 3">
    <name type="scientific">Pseudooceanicola nitratireducens</name>
    <dbReference type="NCBI Taxonomy" id="517719"/>
    <lineage>
        <taxon>Bacteria</taxon>
        <taxon>Pseudomonadati</taxon>
        <taxon>Pseudomonadota</taxon>
        <taxon>Alphaproteobacteria</taxon>
        <taxon>Rhodobacterales</taxon>
        <taxon>Paracoccaceae</taxon>
        <taxon>Pseudooceanicola</taxon>
    </lineage>
</organism>